<dbReference type="EMBL" id="LN899819">
    <property type="protein sequence ID" value="CUV15840.1"/>
    <property type="molecule type" value="Genomic_DNA"/>
</dbReference>
<evidence type="ECO:0008006" key="2">
    <source>
        <dbReference type="Google" id="ProtNLM"/>
    </source>
</evidence>
<protein>
    <recommendedName>
        <fullName evidence="2">DUF3489 domain-containing protein</fullName>
    </recommendedName>
</protein>
<sequence length="55" mass="6017">MLRHPEGATISEICKATGWQAHTVRGMFAGALKKKLGLTITSEKTSDGERVYRIA</sequence>
<organism evidence="1">
    <name type="scientific">Ralstonia solanacearum</name>
    <name type="common">Pseudomonas solanacearum</name>
    <dbReference type="NCBI Taxonomy" id="305"/>
    <lineage>
        <taxon>Bacteria</taxon>
        <taxon>Pseudomonadati</taxon>
        <taxon>Pseudomonadota</taxon>
        <taxon>Betaproteobacteria</taxon>
        <taxon>Burkholderiales</taxon>
        <taxon>Burkholderiaceae</taxon>
        <taxon>Ralstonia</taxon>
        <taxon>Ralstonia solanacearum species complex</taxon>
    </lineage>
</organism>
<evidence type="ECO:0000313" key="1">
    <source>
        <dbReference type="EMBL" id="CUV15840.1"/>
    </source>
</evidence>
<gene>
    <name evidence="1" type="ORF">RUN39_v1_2450001</name>
</gene>
<dbReference type="InterPro" id="IPR021880">
    <property type="entry name" value="DUF3489"/>
</dbReference>
<dbReference type="AlphaFoldDB" id="A0A0S4U0S1"/>
<dbReference type="Pfam" id="PF11994">
    <property type="entry name" value="DUF3489"/>
    <property type="match status" value="1"/>
</dbReference>
<name>A0A0S4U0S1_RALSL</name>
<proteinExistence type="predicted"/>
<accession>A0A0S4U0S1</accession>
<reference evidence="1" key="1">
    <citation type="submission" date="2015-10" db="EMBL/GenBank/DDBJ databases">
        <authorList>
            <person name="Gilbert D.G."/>
        </authorList>
    </citation>
    <scope>NUCLEOTIDE SEQUENCE</scope>
    <source>
        <strain evidence="1">Phyl III-seqv23</strain>
    </source>
</reference>